<dbReference type="PANTHER" id="PTHR34047">
    <property type="entry name" value="NUCLEAR INTRON MATURASE 1, MITOCHONDRIAL-RELATED"/>
    <property type="match status" value="1"/>
</dbReference>
<feature type="domain" description="Reverse transcriptase" evidence="3">
    <location>
        <begin position="116"/>
        <end position="366"/>
    </location>
</feature>
<comment type="similarity">
    <text evidence="1">Belongs to the bacterial reverse transcriptase family.</text>
</comment>
<dbReference type="PROSITE" id="PS50878">
    <property type="entry name" value="RT_POL"/>
    <property type="match status" value="1"/>
</dbReference>
<accession>A0A8E6BCW8</accession>
<evidence type="ECO:0000313" key="5">
    <source>
        <dbReference type="Proteomes" id="UP000676194"/>
    </source>
</evidence>
<dbReference type="InterPro" id="IPR030931">
    <property type="entry name" value="Group_II_RT_mat"/>
</dbReference>
<reference evidence="4" key="1">
    <citation type="submission" date="2021-05" db="EMBL/GenBank/DDBJ databases">
        <title>Complete genome sequence of the cellulolytic planctomycete Telmatocola sphagniphila SP2T and characterization of the first cellulase from planctomycetes.</title>
        <authorList>
            <person name="Rakitin A.L."/>
            <person name="Beletsky A.V."/>
            <person name="Naumoff D.G."/>
            <person name="Kulichevskaya I.S."/>
            <person name="Mardanov A.V."/>
            <person name="Ravin N.V."/>
            <person name="Dedysh S.N."/>
        </authorList>
    </citation>
    <scope>NUCLEOTIDE SEQUENCE</scope>
    <source>
        <strain evidence="4">SP2T</strain>
    </source>
</reference>
<dbReference type="Proteomes" id="UP000676194">
    <property type="component" value="Chromosome"/>
</dbReference>
<dbReference type="EC" id="2.7.7.49" evidence="4"/>
<dbReference type="Pfam" id="PF00078">
    <property type="entry name" value="RVT_1"/>
    <property type="match status" value="1"/>
</dbReference>
<keyword evidence="5" id="KW-1185">Reference proteome</keyword>
<protein>
    <submittedName>
        <fullName evidence="4">Group II intron reverse transcriptase/maturase</fullName>
        <ecNumber evidence="4">2.7.7.49</ecNumber>
    </submittedName>
</protein>
<name>A0A8E6BCW8_9BACT</name>
<dbReference type="KEGG" id="tsph:KIH39_08025"/>
<dbReference type="CDD" id="cd01651">
    <property type="entry name" value="RT_G2_intron"/>
    <property type="match status" value="1"/>
</dbReference>
<dbReference type="EMBL" id="CP074694">
    <property type="protein sequence ID" value="QVL34878.1"/>
    <property type="molecule type" value="Genomic_DNA"/>
</dbReference>
<feature type="region of interest" description="Disordered" evidence="2">
    <location>
        <begin position="1"/>
        <end position="36"/>
    </location>
</feature>
<keyword evidence="4" id="KW-0548">Nucleotidyltransferase</keyword>
<evidence type="ECO:0000256" key="1">
    <source>
        <dbReference type="ARBA" id="ARBA00034120"/>
    </source>
</evidence>
<gene>
    <name evidence="4" type="primary">ltrA</name>
    <name evidence="4" type="ORF">KIH39_08025</name>
</gene>
<keyword evidence="4" id="KW-0695">RNA-directed DNA polymerase</keyword>
<dbReference type="GO" id="GO:0003964">
    <property type="term" value="F:RNA-directed DNA polymerase activity"/>
    <property type="evidence" value="ECO:0007669"/>
    <property type="project" value="UniProtKB-KW"/>
</dbReference>
<evidence type="ECO:0000256" key="2">
    <source>
        <dbReference type="SAM" id="MobiDB-lite"/>
    </source>
</evidence>
<dbReference type="InterPro" id="IPR051083">
    <property type="entry name" value="GrpII_Intron_Splice-Mob/Def"/>
</dbReference>
<organism evidence="4 5">
    <name type="scientific">Telmatocola sphagniphila</name>
    <dbReference type="NCBI Taxonomy" id="1123043"/>
    <lineage>
        <taxon>Bacteria</taxon>
        <taxon>Pseudomonadati</taxon>
        <taxon>Planctomycetota</taxon>
        <taxon>Planctomycetia</taxon>
        <taxon>Gemmatales</taxon>
        <taxon>Gemmataceae</taxon>
    </lineage>
</organism>
<dbReference type="InterPro" id="IPR000477">
    <property type="entry name" value="RT_dom"/>
</dbReference>
<evidence type="ECO:0000313" key="4">
    <source>
        <dbReference type="EMBL" id="QVL34878.1"/>
    </source>
</evidence>
<keyword evidence="4" id="KW-0808">Transferase</keyword>
<proteinExistence type="inferred from homology"/>
<sequence>MYGLEKSDDGVVPEKSSNKGRRPAETMEGRLSTSGNLLQKVAFPTQSGANASSGMQRVREVARKDKKVKFTALLHHVTIPLLIRSFKTLQKDAAPGNDGVTWKEYEIGLTHRIEDLHRRIHTGSYRAVPVRRTHIPKADGGMRALGIAALEDKVVQRAIVTVLSEIWEADFVGFSYGFRPKRSAHDALDALHVGIMGKKVNWVLDADIRGFFDTIDHEWLLKFVEHRVADPRILRLIQKWLKAGVSEDGRWSETKMGTPQGAVVSPLLANLYLHYVFDLWVHQWRQKHAYGDVIVIRYADDFALGFQYRREAERFLFDLKARFQKFGLELHPEKTRLIEFGRFAGEDRQKRGQGKPETFEFLGFTHCCGVKRLSRTFLVKRKTAKKRMRVRLQRVKEVLSKRRHEPIPEQASWLRQVLAGYYQYHAIPGNMPALQSFHTQVVRIWYKSLRRRSQRNRLIWERFGPLANRLLPSPKILHPSPNERFYAKHPK</sequence>
<dbReference type="AlphaFoldDB" id="A0A8E6BCW8"/>
<dbReference type="InterPro" id="IPR043502">
    <property type="entry name" value="DNA/RNA_pol_sf"/>
</dbReference>
<dbReference type="SUPFAM" id="SSF56672">
    <property type="entry name" value="DNA/RNA polymerases"/>
    <property type="match status" value="1"/>
</dbReference>
<dbReference type="NCBIfam" id="TIGR04416">
    <property type="entry name" value="group_II_RT_mat"/>
    <property type="match status" value="1"/>
</dbReference>
<dbReference type="PANTHER" id="PTHR34047:SF8">
    <property type="entry name" value="PROTEIN YKFC"/>
    <property type="match status" value="1"/>
</dbReference>
<evidence type="ECO:0000259" key="3">
    <source>
        <dbReference type="PROSITE" id="PS50878"/>
    </source>
</evidence>